<dbReference type="PANTHER" id="PTHR43304">
    <property type="entry name" value="PHYTOCHROME-LIKE PROTEIN CPH1"/>
    <property type="match status" value="1"/>
</dbReference>
<dbReference type="SUPFAM" id="SSF47384">
    <property type="entry name" value="Homodimeric domain of signal transducing histidine kinase"/>
    <property type="match status" value="1"/>
</dbReference>
<keyword evidence="4" id="KW-0597">Phosphoprotein</keyword>
<evidence type="ECO:0000256" key="3">
    <source>
        <dbReference type="ARBA" id="ARBA00012438"/>
    </source>
</evidence>
<dbReference type="InterPro" id="IPR004358">
    <property type="entry name" value="Sig_transdc_His_kin-like_C"/>
</dbReference>
<dbReference type="Gene3D" id="1.10.287.130">
    <property type="match status" value="1"/>
</dbReference>
<evidence type="ECO:0000259" key="9">
    <source>
        <dbReference type="PROSITE" id="PS50109"/>
    </source>
</evidence>
<comment type="subcellular location">
    <subcellularLocation>
        <location evidence="2">Cell membrane</location>
    </subcellularLocation>
</comment>
<dbReference type="Pfam" id="PF00512">
    <property type="entry name" value="HisKA"/>
    <property type="match status" value="1"/>
</dbReference>
<organism evidence="10">
    <name type="scientific">uncultured Solirubrobacteraceae bacterium</name>
    <dbReference type="NCBI Taxonomy" id="1162706"/>
    <lineage>
        <taxon>Bacteria</taxon>
        <taxon>Bacillati</taxon>
        <taxon>Actinomycetota</taxon>
        <taxon>Thermoleophilia</taxon>
        <taxon>Solirubrobacterales</taxon>
        <taxon>Solirubrobacteraceae</taxon>
        <taxon>environmental samples</taxon>
    </lineage>
</organism>
<dbReference type="PRINTS" id="PR00344">
    <property type="entry name" value="BCTRLSENSOR"/>
</dbReference>
<dbReference type="InterPro" id="IPR052162">
    <property type="entry name" value="Sensor_kinase/Photoreceptor"/>
</dbReference>
<evidence type="ECO:0000313" key="10">
    <source>
        <dbReference type="EMBL" id="CAA9486630.1"/>
    </source>
</evidence>
<dbReference type="SMART" id="SM00387">
    <property type="entry name" value="HATPase_c"/>
    <property type="match status" value="1"/>
</dbReference>
<evidence type="ECO:0000256" key="5">
    <source>
        <dbReference type="ARBA" id="ARBA00022679"/>
    </source>
</evidence>
<dbReference type="Gene3D" id="3.30.565.10">
    <property type="entry name" value="Histidine kinase-like ATPase, C-terminal domain"/>
    <property type="match status" value="1"/>
</dbReference>
<dbReference type="InterPro" id="IPR036890">
    <property type="entry name" value="HATPase_C_sf"/>
</dbReference>
<accession>A0A6J4S103</accession>
<comment type="catalytic activity">
    <reaction evidence="1">
        <text>ATP + protein L-histidine = ADP + protein N-phospho-L-histidine.</text>
        <dbReference type="EC" id="2.7.13.3"/>
    </reaction>
</comment>
<dbReference type="AlphaFoldDB" id="A0A6J4S103"/>
<sequence length="361" mass="38732">MTVLTVVLAAGVAAGYFTIAALILPRFQVEGLGRRFIAYFRVGGIAFFLGCGLTHTHIAVHAATNSAPVALHEVVFHLMQVFGVWVFILVAMRTIDIRIVRRPTEAERAAKALEAEVENLSRSNADLEHFARIVAHDLREPLSSVAGFGQLLAERSRGRIEGEDAAFVGYMVDGCRQMSGMLDGILEYSRTASAELAAERVDLGELVAEVEAALTSVIEEAGATVHADALPVVQGDRVQLRRLLQNLISNAVKFRGDDPPEVHVSAEAKDGGWILSVADNGIGVDPAHERWIFQIFKRAGAQDRPGTGVGLAVCEKIVLRHGGRLWVEPRPGGGSVFRFTLPVIAAAPEPAGDPGLALSAR</sequence>
<reference evidence="10" key="1">
    <citation type="submission" date="2020-02" db="EMBL/GenBank/DDBJ databases">
        <authorList>
            <person name="Meier V. D."/>
        </authorList>
    </citation>
    <scope>NUCLEOTIDE SEQUENCE</scope>
    <source>
        <strain evidence="10">AVDCRST_MAG30</strain>
    </source>
</reference>
<evidence type="ECO:0000256" key="6">
    <source>
        <dbReference type="ARBA" id="ARBA00022777"/>
    </source>
</evidence>
<keyword evidence="5" id="KW-0808">Transferase</keyword>
<gene>
    <name evidence="10" type="ORF">AVDCRST_MAG30-1097</name>
</gene>
<feature type="transmembrane region" description="Helical" evidence="8">
    <location>
        <begin position="36"/>
        <end position="62"/>
    </location>
</feature>
<feature type="transmembrane region" description="Helical" evidence="8">
    <location>
        <begin position="6"/>
        <end position="24"/>
    </location>
</feature>
<keyword evidence="8" id="KW-1133">Transmembrane helix</keyword>
<name>A0A6J4S103_9ACTN</name>
<evidence type="ECO:0000256" key="8">
    <source>
        <dbReference type="SAM" id="Phobius"/>
    </source>
</evidence>
<dbReference type="CDD" id="cd00082">
    <property type="entry name" value="HisKA"/>
    <property type="match status" value="1"/>
</dbReference>
<dbReference type="SMART" id="SM00388">
    <property type="entry name" value="HisKA"/>
    <property type="match status" value="1"/>
</dbReference>
<dbReference type="InterPro" id="IPR003594">
    <property type="entry name" value="HATPase_dom"/>
</dbReference>
<proteinExistence type="predicted"/>
<evidence type="ECO:0000256" key="7">
    <source>
        <dbReference type="ARBA" id="ARBA00023012"/>
    </source>
</evidence>
<evidence type="ECO:0000256" key="4">
    <source>
        <dbReference type="ARBA" id="ARBA00022553"/>
    </source>
</evidence>
<feature type="transmembrane region" description="Helical" evidence="8">
    <location>
        <begin position="74"/>
        <end position="92"/>
    </location>
</feature>
<dbReference type="GO" id="GO:0000155">
    <property type="term" value="F:phosphorelay sensor kinase activity"/>
    <property type="evidence" value="ECO:0007669"/>
    <property type="project" value="InterPro"/>
</dbReference>
<evidence type="ECO:0000256" key="1">
    <source>
        <dbReference type="ARBA" id="ARBA00000085"/>
    </source>
</evidence>
<dbReference type="EMBL" id="CADCVS010000175">
    <property type="protein sequence ID" value="CAA9486630.1"/>
    <property type="molecule type" value="Genomic_DNA"/>
</dbReference>
<dbReference type="InterPro" id="IPR003661">
    <property type="entry name" value="HisK_dim/P_dom"/>
</dbReference>
<feature type="domain" description="Histidine kinase" evidence="9">
    <location>
        <begin position="133"/>
        <end position="345"/>
    </location>
</feature>
<dbReference type="GO" id="GO:0005886">
    <property type="term" value="C:plasma membrane"/>
    <property type="evidence" value="ECO:0007669"/>
    <property type="project" value="UniProtKB-SubCell"/>
</dbReference>
<dbReference type="FunFam" id="3.30.565.10:FF:000006">
    <property type="entry name" value="Sensor histidine kinase WalK"/>
    <property type="match status" value="1"/>
</dbReference>
<dbReference type="PROSITE" id="PS50109">
    <property type="entry name" value="HIS_KIN"/>
    <property type="match status" value="1"/>
</dbReference>
<dbReference type="InterPro" id="IPR036097">
    <property type="entry name" value="HisK_dim/P_sf"/>
</dbReference>
<dbReference type="Pfam" id="PF02518">
    <property type="entry name" value="HATPase_c"/>
    <property type="match status" value="1"/>
</dbReference>
<protein>
    <recommendedName>
        <fullName evidence="3">histidine kinase</fullName>
        <ecNumber evidence="3">2.7.13.3</ecNumber>
    </recommendedName>
</protein>
<dbReference type="EC" id="2.7.13.3" evidence="3"/>
<dbReference type="SUPFAM" id="SSF55874">
    <property type="entry name" value="ATPase domain of HSP90 chaperone/DNA topoisomerase II/histidine kinase"/>
    <property type="match status" value="1"/>
</dbReference>
<keyword evidence="7" id="KW-0902">Two-component regulatory system</keyword>
<evidence type="ECO:0000256" key="2">
    <source>
        <dbReference type="ARBA" id="ARBA00004236"/>
    </source>
</evidence>
<keyword evidence="6" id="KW-0418">Kinase</keyword>
<keyword evidence="8" id="KW-0812">Transmembrane</keyword>
<keyword evidence="8" id="KW-0472">Membrane</keyword>
<dbReference type="PANTHER" id="PTHR43304:SF1">
    <property type="entry name" value="PAC DOMAIN-CONTAINING PROTEIN"/>
    <property type="match status" value="1"/>
</dbReference>
<dbReference type="InterPro" id="IPR005467">
    <property type="entry name" value="His_kinase_dom"/>
</dbReference>